<dbReference type="RefSeq" id="WP_272744966.1">
    <property type="nucleotide sequence ID" value="NZ_JAQQKV010000002.1"/>
</dbReference>
<evidence type="ECO:0000256" key="2">
    <source>
        <dbReference type="SAM" id="SignalP"/>
    </source>
</evidence>
<feature type="signal peptide" evidence="2">
    <location>
        <begin position="1"/>
        <end position="26"/>
    </location>
</feature>
<evidence type="ECO:0000256" key="1">
    <source>
        <dbReference type="SAM" id="Coils"/>
    </source>
</evidence>
<keyword evidence="4" id="KW-1185">Reference proteome</keyword>
<feature type="chain" id="PRO_5046980462" evidence="2">
    <location>
        <begin position="27"/>
        <end position="118"/>
    </location>
</feature>
<dbReference type="Proteomes" id="UP001218579">
    <property type="component" value="Unassembled WGS sequence"/>
</dbReference>
<accession>A0ABT5HK92</accession>
<organism evidence="3 4">
    <name type="scientific">Asticcacaulis machinosus</name>
    <dbReference type="NCBI Taxonomy" id="2984211"/>
    <lineage>
        <taxon>Bacteria</taxon>
        <taxon>Pseudomonadati</taxon>
        <taxon>Pseudomonadota</taxon>
        <taxon>Alphaproteobacteria</taxon>
        <taxon>Caulobacterales</taxon>
        <taxon>Caulobacteraceae</taxon>
        <taxon>Asticcacaulis</taxon>
    </lineage>
</organism>
<keyword evidence="2" id="KW-0732">Signal</keyword>
<feature type="coiled-coil region" evidence="1">
    <location>
        <begin position="56"/>
        <end position="83"/>
    </location>
</feature>
<comment type="caution">
    <text evidence="3">The sequence shown here is derived from an EMBL/GenBank/DDBJ whole genome shotgun (WGS) entry which is preliminary data.</text>
</comment>
<dbReference type="EMBL" id="JAQQKV010000002">
    <property type="protein sequence ID" value="MDC7676633.1"/>
    <property type="molecule type" value="Genomic_DNA"/>
</dbReference>
<reference evidence="3 4" key="1">
    <citation type="submission" date="2023-01" db="EMBL/GenBank/DDBJ databases">
        <title>Novel species of the genus Asticcacaulis isolated from rivers.</title>
        <authorList>
            <person name="Lu H."/>
        </authorList>
    </citation>
    <scope>NUCLEOTIDE SEQUENCE [LARGE SCALE GENOMIC DNA]</scope>
    <source>
        <strain evidence="3 4">LKC15W</strain>
    </source>
</reference>
<evidence type="ECO:0000313" key="3">
    <source>
        <dbReference type="EMBL" id="MDC7676633.1"/>
    </source>
</evidence>
<evidence type="ECO:0000313" key="4">
    <source>
        <dbReference type="Proteomes" id="UP001218579"/>
    </source>
</evidence>
<gene>
    <name evidence="3" type="ORF">PQU98_10855</name>
</gene>
<proteinExistence type="predicted"/>
<sequence>MKTIKTFTAAALVALSMGAASTAALADSPRSHVRENSVERRLDTLDNRIDWGVKNRELNRNEASRLRNELRDIEKLSNRFERSGRGVDHQEMKILTSRLDRLSQKVAFNTHDRQTRRF</sequence>
<protein>
    <submittedName>
        <fullName evidence="3">Uncharacterized protein</fullName>
    </submittedName>
</protein>
<name>A0ABT5HK92_9CAUL</name>
<keyword evidence="1" id="KW-0175">Coiled coil</keyword>